<evidence type="ECO:0000313" key="7">
    <source>
        <dbReference type="Proteomes" id="UP001165065"/>
    </source>
</evidence>
<feature type="region of interest" description="Disordered" evidence="4">
    <location>
        <begin position="1798"/>
        <end position="1840"/>
    </location>
</feature>
<dbReference type="InterPro" id="IPR011009">
    <property type="entry name" value="Kinase-like_dom_sf"/>
</dbReference>
<feature type="compositionally biased region" description="Acidic residues" evidence="4">
    <location>
        <begin position="1879"/>
        <end position="1888"/>
    </location>
</feature>
<dbReference type="SUPFAM" id="SSF51126">
    <property type="entry name" value="Pectin lyase-like"/>
    <property type="match status" value="2"/>
</dbReference>
<evidence type="ECO:0000313" key="6">
    <source>
        <dbReference type="EMBL" id="GMI19613.1"/>
    </source>
</evidence>
<dbReference type="OrthoDB" id="191711at2759"/>
<dbReference type="CDD" id="cd13999">
    <property type="entry name" value="STKc_MAP3K-like"/>
    <property type="match status" value="1"/>
</dbReference>
<evidence type="ECO:0000259" key="5">
    <source>
        <dbReference type="PROSITE" id="PS50011"/>
    </source>
</evidence>
<dbReference type="SUPFAM" id="SSF56112">
    <property type="entry name" value="Protein kinase-like (PK-like)"/>
    <property type="match status" value="1"/>
</dbReference>
<feature type="compositionally biased region" description="Basic and acidic residues" evidence="4">
    <location>
        <begin position="1889"/>
        <end position="1902"/>
    </location>
</feature>
<reference evidence="7" key="1">
    <citation type="journal article" date="2023" name="Commun. Biol.">
        <title>Genome analysis of Parmales, the sister group of diatoms, reveals the evolutionary specialization of diatoms from phago-mixotrophs to photoautotrophs.</title>
        <authorList>
            <person name="Ban H."/>
            <person name="Sato S."/>
            <person name="Yoshikawa S."/>
            <person name="Yamada K."/>
            <person name="Nakamura Y."/>
            <person name="Ichinomiya M."/>
            <person name="Sato N."/>
            <person name="Blanc-Mathieu R."/>
            <person name="Endo H."/>
            <person name="Kuwata A."/>
            <person name="Ogata H."/>
        </authorList>
    </citation>
    <scope>NUCLEOTIDE SEQUENCE [LARGE SCALE GENOMIC DNA]</scope>
</reference>
<protein>
    <recommendedName>
        <fullName evidence="5">Protein kinase domain-containing protein</fullName>
    </recommendedName>
</protein>
<dbReference type="PANTHER" id="PTHR44329">
    <property type="entry name" value="SERINE/THREONINE-PROTEIN KINASE TNNI3K-RELATED"/>
    <property type="match status" value="1"/>
</dbReference>
<sequence>MYYPWSVTGVSSNITVAVIGSWQNETVVDCGCNFETNCNSGNATRAFIMGLKGIVSVSDLTVRNCGGSPQVDEAKLLKTPLHELPFPRDVWDGIASDNSATRRSRLGGGILIETYEKLKPWQMQHSLNVTNVRFLNNWGVRGGAVAIAGTENKVFLHNNSYANNYADISGGAVHFQVLVGIPSASSPHLVGGLSVTSSSFSGNSVDREIGHGGALSVYGGNAIVGEVSSDVKLTWSNRLHIEGSDFYNNTAFMGGALFATGDTADSDPAQVSPTIIVHDASELRLVSDTIETTSFRENVAEVQGGGVSLMHVYGGITVKSSILYKNIANGLVMCPQGDETCAGAGGGMISVYAPLTIIDSFFKNNTAETNTEFPPRGGGLFAFYDTHGTFDPRDDECPKALILTGGQFLGNIAYSKTSSSSTGGAIWMNGGATIEDVSFEGNMASSETIHSLEYNAGGAIYVQRSGAIISDKNLTDGPIRMDNNTFTANEVKPGGYGGAIFAKGNTEIELINQRFFNNVVTSSQRIKSAGGAVAFVSGVTSTVTECYFEGNSAVPYQGQTSIIHVSGATMPMPDGLSGEAGALFLEASSSVVQSTTFKDNFCSSGGSDQGASGGAVSVVSFLEDAAAAYKPYFPRQPIFNEVKFISNSADSADKQGLSIADKSSGIGGAVHVLSAAPEFLNCVFKDNIARAGGSKVSLGGAVALRYAYAAYSDEQNGEPNFNLPSSLWYTQDERAFYKKAPKFIGCNFTNNMAVGEDSEGKYASSTLSIMQSGRGGAIGAVASMPFVSNSTFIGNTATARARSIVPSLGGAVYLDYDSEGYFVFSHFISNSAQNGAGSEICSISVGTVDDNDNEIPTDSSNNNSLSFRSCEFSSSSSPSTRLGWPAILIFGGMSKLLDCEFHDEASVIVAGPGFKDIFGPYLDDVVLAPAKLDVGGSVDASKVDIFSWNADLSFSSIETTTLDGLKVVNGTVSSSSGITVLGSAWIFGARLCGCNIGADHGILSTSSSPPIFEATSKLNFGRPDETILPSSFTENYPRVNSKSFDGIFSKHVPIVIDNLEILIAGNKVGNKTGGTLSVSIPLIHLNNSASINIQDGGELRLETATTIEEHINPLKIPALVSRGKINHTMSDKDQMASLTVVGNFEMLLSGSLSVELPSVKDWNGPIWKIDGEAYIEGSILLTFADGAEIDERQNWTIGTYTLSSNKTDDNDPKVLSPDKGVKLSPKINKIDGGKSITIHVDEIHCDRLIYYHPDDIGCYACLQKKSGCTYCGSENGENACQDEAAADALPYGSCSATNCCPGECSDHGVCNEIEDEPVCECEWFFEGKSCDIISTSGTLVLTCGVSLTLLCLISVAYYQFHNRTKREVVENALEELRVGLLASEDKNHDNGKKGSIHVGSNYIQDLQQQLLLKDVAVPIEEVNVGEEIGSGTYGVVYKGTFRGSAVAVKMVRAWGMGDAEIENFKKEAYLMSKLRHPNIVLIMGIAMKNPTSARTFSSSSRASDDMGMTERPSSVESLYILSEYMERGSLADVIEIVREEERQYADSRGISTSSAGTSSNNGGVGWNYELILACALQAARGMQYLHNSTPPICHRDLKSSNLVVDDHWVVKVTDFGVSRMLDGNGEGNVRDSIGDSASPNNLVMRESTFNSVMTGNIGTTAWAAPEILVSGADAYGSYSLKVDVYSFGVVLWELWERESPFKEFTSRFDMADAIRKGARPQLSKDCPEVYTRLYEECVRTTPSERPNFAAIVKTLKEELTRLREEGGGTASEVNGGRGRLDSITASWRGMSFDRAAAGGAGLRAGSKNSSSSPPSGDAELKHGGGSWTGNGTDEGPVPTTPIRLPFPYARKHSIVNNVLSSPVLSPFFAKRPENYQELESDELEEFDSFEPKRNNGGERKSY</sequence>
<feature type="region of interest" description="Disordered" evidence="4">
    <location>
        <begin position="1879"/>
        <end position="1902"/>
    </location>
</feature>
<keyword evidence="1 3" id="KW-0547">Nucleotide-binding</keyword>
<keyword evidence="7" id="KW-1185">Reference proteome</keyword>
<dbReference type="Gene3D" id="3.30.200.20">
    <property type="entry name" value="Phosphorylase Kinase, domain 1"/>
    <property type="match status" value="1"/>
</dbReference>
<dbReference type="InterPro" id="IPR000719">
    <property type="entry name" value="Prot_kinase_dom"/>
</dbReference>
<dbReference type="GO" id="GO:0005524">
    <property type="term" value="F:ATP binding"/>
    <property type="evidence" value="ECO:0007669"/>
    <property type="project" value="UniProtKB-UniRule"/>
</dbReference>
<dbReference type="InterPro" id="IPR006626">
    <property type="entry name" value="PbH1"/>
</dbReference>
<evidence type="ECO:0000256" key="4">
    <source>
        <dbReference type="SAM" id="MobiDB-lite"/>
    </source>
</evidence>
<dbReference type="PROSITE" id="PS00108">
    <property type="entry name" value="PROTEIN_KINASE_ST"/>
    <property type="match status" value="1"/>
</dbReference>
<dbReference type="PROSITE" id="PS00022">
    <property type="entry name" value="EGF_1"/>
    <property type="match status" value="1"/>
</dbReference>
<dbReference type="InterPro" id="IPR000742">
    <property type="entry name" value="EGF"/>
</dbReference>
<dbReference type="InterPro" id="IPR051681">
    <property type="entry name" value="Ser/Thr_Kinases-Pseudokinases"/>
</dbReference>
<accession>A0A9W7FTP3</accession>
<comment type="caution">
    <text evidence="6">The sequence shown here is derived from an EMBL/GenBank/DDBJ whole genome shotgun (WGS) entry which is preliminary data.</text>
</comment>
<dbReference type="InterPro" id="IPR008271">
    <property type="entry name" value="Ser/Thr_kinase_AS"/>
</dbReference>
<dbReference type="Gene3D" id="1.10.510.10">
    <property type="entry name" value="Transferase(Phosphotransferase) domain 1"/>
    <property type="match status" value="1"/>
</dbReference>
<dbReference type="PROSITE" id="PS00107">
    <property type="entry name" value="PROTEIN_KINASE_ATP"/>
    <property type="match status" value="1"/>
</dbReference>
<dbReference type="SMART" id="SM00710">
    <property type="entry name" value="PbH1"/>
    <property type="match status" value="8"/>
</dbReference>
<organism evidence="6 7">
    <name type="scientific">Triparma columacea</name>
    <dbReference type="NCBI Taxonomy" id="722753"/>
    <lineage>
        <taxon>Eukaryota</taxon>
        <taxon>Sar</taxon>
        <taxon>Stramenopiles</taxon>
        <taxon>Ochrophyta</taxon>
        <taxon>Bolidophyceae</taxon>
        <taxon>Parmales</taxon>
        <taxon>Triparmaceae</taxon>
        <taxon>Triparma</taxon>
    </lineage>
</organism>
<feature type="binding site" evidence="3">
    <location>
        <position position="1449"/>
    </location>
    <ligand>
        <name>ATP</name>
        <dbReference type="ChEBI" id="CHEBI:30616"/>
    </ligand>
</feature>
<name>A0A9W7FTP3_9STRA</name>
<dbReference type="EMBL" id="BRYA01000498">
    <property type="protein sequence ID" value="GMI19613.1"/>
    <property type="molecule type" value="Genomic_DNA"/>
</dbReference>
<feature type="domain" description="Protein kinase" evidence="5">
    <location>
        <begin position="1422"/>
        <end position="1759"/>
    </location>
</feature>
<evidence type="ECO:0000256" key="3">
    <source>
        <dbReference type="PROSITE-ProRule" id="PRU10141"/>
    </source>
</evidence>
<proteinExistence type="predicted"/>
<dbReference type="GO" id="GO:0004674">
    <property type="term" value="F:protein serine/threonine kinase activity"/>
    <property type="evidence" value="ECO:0007669"/>
    <property type="project" value="TreeGrafter"/>
</dbReference>
<dbReference type="InterPro" id="IPR011050">
    <property type="entry name" value="Pectin_lyase_fold/virulence"/>
</dbReference>
<evidence type="ECO:0000256" key="2">
    <source>
        <dbReference type="ARBA" id="ARBA00022840"/>
    </source>
</evidence>
<dbReference type="PROSITE" id="PS50011">
    <property type="entry name" value="PROTEIN_KINASE_DOM"/>
    <property type="match status" value="1"/>
</dbReference>
<keyword evidence="2 3" id="KW-0067">ATP-binding</keyword>
<dbReference type="Pfam" id="PF00069">
    <property type="entry name" value="Pkinase"/>
    <property type="match status" value="1"/>
</dbReference>
<dbReference type="Proteomes" id="UP001165065">
    <property type="component" value="Unassembled WGS sequence"/>
</dbReference>
<gene>
    <name evidence="6" type="ORF">TrCOL_g983</name>
</gene>
<dbReference type="InterPro" id="IPR017441">
    <property type="entry name" value="Protein_kinase_ATP_BS"/>
</dbReference>
<evidence type="ECO:0000256" key="1">
    <source>
        <dbReference type="ARBA" id="ARBA00022741"/>
    </source>
</evidence>
<dbReference type="SMART" id="SM00220">
    <property type="entry name" value="S_TKc"/>
    <property type="match status" value="1"/>
</dbReference>
<feature type="compositionally biased region" description="Low complexity" evidence="4">
    <location>
        <begin position="1803"/>
        <end position="1815"/>
    </location>
</feature>